<keyword evidence="5" id="KW-1185">Reference proteome</keyword>
<gene>
    <name evidence="4" type="ORF">Mth01_14040</name>
</gene>
<proteinExistence type="predicted"/>
<reference evidence="4" key="1">
    <citation type="submission" date="2021-01" db="EMBL/GenBank/DDBJ databases">
        <title>Whole genome shotgun sequence of Sphaerimonospora thailandensis NBRC 107569.</title>
        <authorList>
            <person name="Komaki H."/>
            <person name="Tamura T."/>
        </authorList>
    </citation>
    <scope>NUCLEOTIDE SEQUENCE</scope>
    <source>
        <strain evidence="4">NBRC 107569</strain>
    </source>
</reference>
<name>A0A8J3VYQ9_9ACTN</name>
<dbReference type="Proteomes" id="UP000610966">
    <property type="component" value="Unassembled WGS sequence"/>
</dbReference>
<evidence type="ECO:0000259" key="3">
    <source>
        <dbReference type="Pfam" id="PF13529"/>
    </source>
</evidence>
<comment type="caution">
    <text evidence="4">The sequence shown here is derived from an EMBL/GenBank/DDBJ whole genome shotgun (WGS) entry which is preliminary data.</text>
</comment>
<feature type="region of interest" description="Disordered" evidence="1">
    <location>
        <begin position="21"/>
        <end position="63"/>
    </location>
</feature>
<evidence type="ECO:0000256" key="2">
    <source>
        <dbReference type="SAM" id="SignalP"/>
    </source>
</evidence>
<dbReference type="InterPro" id="IPR039564">
    <property type="entry name" value="Peptidase_C39-like"/>
</dbReference>
<organism evidence="4 5">
    <name type="scientific">Sphaerimonospora thailandensis</name>
    <dbReference type="NCBI Taxonomy" id="795644"/>
    <lineage>
        <taxon>Bacteria</taxon>
        <taxon>Bacillati</taxon>
        <taxon>Actinomycetota</taxon>
        <taxon>Actinomycetes</taxon>
        <taxon>Streptosporangiales</taxon>
        <taxon>Streptosporangiaceae</taxon>
        <taxon>Sphaerimonospora</taxon>
    </lineage>
</organism>
<dbReference type="Pfam" id="PF13529">
    <property type="entry name" value="Peptidase_C39_2"/>
    <property type="match status" value="1"/>
</dbReference>
<feature type="signal peptide" evidence="2">
    <location>
        <begin position="1"/>
        <end position="21"/>
    </location>
</feature>
<accession>A0A8J3VYQ9</accession>
<dbReference type="RefSeq" id="WP_204013209.1">
    <property type="nucleotide sequence ID" value="NZ_BOOG01000012.1"/>
</dbReference>
<keyword evidence="2" id="KW-0732">Signal</keyword>
<evidence type="ECO:0000313" key="4">
    <source>
        <dbReference type="EMBL" id="GIH69151.1"/>
    </source>
</evidence>
<protein>
    <recommendedName>
        <fullName evidence="3">Peptidase C39-like domain-containing protein</fullName>
    </recommendedName>
</protein>
<feature type="domain" description="Peptidase C39-like" evidence="3">
    <location>
        <begin position="136"/>
        <end position="275"/>
    </location>
</feature>
<evidence type="ECO:0000313" key="5">
    <source>
        <dbReference type="Proteomes" id="UP000610966"/>
    </source>
</evidence>
<feature type="compositionally biased region" description="Polar residues" evidence="1">
    <location>
        <begin position="44"/>
        <end position="60"/>
    </location>
</feature>
<dbReference type="EMBL" id="BOOG01000012">
    <property type="protein sequence ID" value="GIH69151.1"/>
    <property type="molecule type" value="Genomic_DNA"/>
</dbReference>
<feature type="chain" id="PRO_5035147607" description="Peptidase C39-like domain-containing protein" evidence="2">
    <location>
        <begin position="22"/>
        <end position="307"/>
    </location>
</feature>
<dbReference type="AlphaFoldDB" id="A0A8J3VYQ9"/>
<sequence>MALATAAALAVTVLSPTVALASTSDPESVTPDGEIINVDRNQDRPTNGISGNWTGSSVPSAETPIVPDTQQARDKMALTMAWEKAVKGEIPASDYLAAEQKYHTSYDLPLPTRTLSNDVSALAAPSSRTLSLTHAPQINGYFCGPATGTMMIKMADGGIRSKATGESFGQTNLGNASHMRTSINKVTDWGSKLFVTGINKWRGTNYYVQVNSPSLSVFKAAIKNSIGSNGMPLAADTVEFQGGAHYNNHPNRTIGHWITAYGYTGNGDTVKWADPSTNLWSSNGVKATFTYSASGFAQFLKSNGIAY</sequence>
<evidence type="ECO:0000256" key="1">
    <source>
        <dbReference type="SAM" id="MobiDB-lite"/>
    </source>
</evidence>